<dbReference type="RefSeq" id="WP_135244289.1">
    <property type="nucleotide sequence ID" value="NZ_SIHO01000001.1"/>
</dbReference>
<dbReference type="Pfam" id="PF05013">
    <property type="entry name" value="FGase"/>
    <property type="match status" value="1"/>
</dbReference>
<organism evidence="1 2">
    <name type="scientific">Glacieibacterium arshaanense</name>
    <dbReference type="NCBI Taxonomy" id="2511025"/>
    <lineage>
        <taxon>Bacteria</taxon>
        <taxon>Pseudomonadati</taxon>
        <taxon>Pseudomonadota</taxon>
        <taxon>Alphaproteobacteria</taxon>
        <taxon>Sphingomonadales</taxon>
        <taxon>Sphingosinicellaceae</taxon>
        <taxon>Glacieibacterium</taxon>
    </lineage>
</organism>
<reference evidence="1 2" key="1">
    <citation type="submission" date="2019-02" db="EMBL/GenBank/DDBJ databases">
        <title>Polymorphobacter sp. isolated from the lake at the Tibet of China.</title>
        <authorList>
            <person name="Li A."/>
        </authorList>
    </citation>
    <scope>NUCLEOTIDE SEQUENCE [LARGE SCALE GENOMIC DNA]</scope>
    <source>
        <strain evidence="1 2">DJ1R-1</strain>
    </source>
</reference>
<dbReference type="OrthoDB" id="9802050at2"/>
<dbReference type="EMBL" id="SIHO01000001">
    <property type="protein sequence ID" value="TFU05565.1"/>
    <property type="molecule type" value="Genomic_DNA"/>
</dbReference>
<proteinExistence type="predicted"/>
<name>A0A4Y9EPL3_9SPHN</name>
<sequence>MRDSTPTDGFTVTGTPATALVLASPHSGRAYPPAFLAQTRLRVDQLRRAEDAFVDTLVGAAPDRGVPLVAAHYGRAWLDLNRSADELDPSMFDAPPPPHPDQHGDRVRVGLGILPRIAAHGLDIYTGPLSLAHARARISAVHTPYHATLAALLDAAHARHGYAVLIDCHSMPTPLPGRHGTPQIVLGDLHGRSAAPALVAAIAEHFTSAGLRVVANDPYAGGYTTAAHGAPATGTHAVQIEIDRALYMDTARLRPNAGFAKITALMTGLIDRLLVELPRLGLEAALRDAAE</sequence>
<evidence type="ECO:0000313" key="2">
    <source>
        <dbReference type="Proteomes" id="UP000297737"/>
    </source>
</evidence>
<dbReference type="AlphaFoldDB" id="A0A4Y9EPL3"/>
<dbReference type="SUPFAM" id="SSF53187">
    <property type="entry name" value="Zn-dependent exopeptidases"/>
    <property type="match status" value="1"/>
</dbReference>
<dbReference type="Gene3D" id="3.40.630.40">
    <property type="entry name" value="Zn-dependent exopeptidases"/>
    <property type="match status" value="1"/>
</dbReference>
<dbReference type="InterPro" id="IPR007709">
    <property type="entry name" value="N-FG_amidohydro"/>
</dbReference>
<dbReference type="Proteomes" id="UP000297737">
    <property type="component" value="Unassembled WGS sequence"/>
</dbReference>
<keyword evidence="1" id="KW-0378">Hydrolase</keyword>
<gene>
    <name evidence="1" type="ORF">EUV02_00535</name>
</gene>
<dbReference type="GO" id="GO:0016787">
    <property type="term" value="F:hydrolase activity"/>
    <property type="evidence" value="ECO:0007669"/>
    <property type="project" value="UniProtKB-KW"/>
</dbReference>
<evidence type="ECO:0000313" key="1">
    <source>
        <dbReference type="EMBL" id="TFU05565.1"/>
    </source>
</evidence>
<protein>
    <submittedName>
        <fullName evidence="1">N-formylglutamate amidohydrolase</fullName>
    </submittedName>
</protein>
<keyword evidence="2" id="KW-1185">Reference proteome</keyword>
<comment type="caution">
    <text evidence="1">The sequence shown here is derived from an EMBL/GenBank/DDBJ whole genome shotgun (WGS) entry which is preliminary data.</text>
</comment>
<accession>A0A4Y9EPL3</accession>